<dbReference type="PANTHER" id="PTHR43704">
    <property type="entry name" value="BSR5907 PROTEIN"/>
    <property type="match status" value="1"/>
</dbReference>
<dbReference type="Gene3D" id="1.10.10.10">
    <property type="entry name" value="Winged helix-like DNA-binding domain superfamily/Winged helix DNA-binding domain"/>
    <property type="match status" value="1"/>
</dbReference>
<dbReference type="GO" id="GO:0003677">
    <property type="term" value="F:DNA binding"/>
    <property type="evidence" value="ECO:0007669"/>
    <property type="project" value="InterPro"/>
</dbReference>
<dbReference type="GO" id="GO:0006355">
    <property type="term" value="P:regulation of DNA-templated transcription"/>
    <property type="evidence" value="ECO:0007669"/>
    <property type="project" value="InterPro"/>
</dbReference>
<dbReference type="RefSeq" id="WP_052884764.1">
    <property type="nucleotide sequence ID" value="NZ_CP009961.1"/>
</dbReference>
<dbReference type="STRING" id="1550241.MA03_08130"/>
<proteinExistence type="predicted"/>
<dbReference type="InterPro" id="IPR012318">
    <property type="entry name" value="HTH_CRP"/>
</dbReference>
<dbReference type="Gene3D" id="3.30.70.920">
    <property type="match status" value="1"/>
</dbReference>
<reference evidence="3 4" key="1">
    <citation type="journal article" date="2015" name="Stand. Genomic Sci.">
        <title>Complete genome sequence of and proposal of Thermofilum uzonense sp. nov. a novel hyperthermophilic crenarchaeon and emended description of the genus Thermofilum.</title>
        <authorList>
            <person name="Toshchakov S.V."/>
            <person name="Korzhenkov A.A."/>
            <person name="Samarov N.I."/>
            <person name="Mazunin I.O."/>
            <person name="Mozhey O.I."/>
            <person name="Shmyr I.S."/>
            <person name="Derbikova K.S."/>
            <person name="Taranov E.A."/>
            <person name="Dominova I.N."/>
            <person name="Bonch-Osmolovskaya E.A."/>
            <person name="Patrushev M.V."/>
            <person name="Podosokorskaya O.A."/>
            <person name="Kublanov I.V."/>
        </authorList>
    </citation>
    <scope>NUCLEOTIDE SEQUENCE [LARGE SCALE GENOMIC DNA]</scope>
    <source>
        <strain evidence="3 4">1807-2</strain>
    </source>
</reference>
<dbReference type="InterPro" id="IPR036388">
    <property type="entry name" value="WH-like_DNA-bd_sf"/>
</dbReference>
<dbReference type="InterPro" id="IPR011991">
    <property type="entry name" value="ArsR-like_HTH"/>
</dbReference>
<gene>
    <name evidence="3" type="ORF">MA03_08130</name>
</gene>
<evidence type="ECO:0000313" key="4">
    <source>
        <dbReference type="Proteomes" id="UP000067434"/>
    </source>
</evidence>
<comment type="pathway">
    <text evidence="1">Amino-acid biosynthesis.</text>
</comment>
<organism evidence="3 4">
    <name type="scientific">Infirmifilum uzonense</name>
    <dbReference type="NCBI Taxonomy" id="1550241"/>
    <lineage>
        <taxon>Archaea</taxon>
        <taxon>Thermoproteota</taxon>
        <taxon>Thermoprotei</taxon>
        <taxon>Thermofilales</taxon>
        <taxon>Thermofilaceae</taxon>
        <taxon>Infirmifilum</taxon>
    </lineage>
</organism>
<dbReference type="HOGENOM" id="CLU_143279_0_0_2"/>
<dbReference type="CDD" id="cd00090">
    <property type="entry name" value="HTH_ARSR"/>
    <property type="match status" value="1"/>
</dbReference>
<dbReference type="KEGG" id="thf:MA03_08130"/>
<dbReference type="SMART" id="SM00419">
    <property type="entry name" value="HTH_CRP"/>
    <property type="match status" value="1"/>
</dbReference>
<dbReference type="GeneID" id="25402191"/>
<dbReference type="Pfam" id="PF01037">
    <property type="entry name" value="AsnC_trans_reg"/>
    <property type="match status" value="1"/>
</dbReference>
<dbReference type="Pfam" id="PF13545">
    <property type="entry name" value="HTH_Crp_2"/>
    <property type="match status" value="1"/>
</dbReference>
<sequence length="154" mass="17700">MDSGTLTEKQFELLNYFFKKSQPIRVYTVTETQSSIAKNLGITRQALNMHLKKLREHGLIRTGRGFIDLTEKAVQMISGQSGTALIMLKLEPQKRLHIYSILREMPLEKVYRVTGEYDVVIQVSQSLLDQVLNKINTLEGVRETKTYIVIETLK</sequence>
<dbReference type="EMBL" id="CP009961">
    <property type="protein sequence ID" value="AKG39203.1"/>
    <property type="molecule type" value="Genomic_DNA"/>
</dbReference>
<dbReference type="AlphaFoldDB" id="A0A0F7FJI7"/>
<dbReference type="SUPFAM" id="SSF46785">
    <property type="entry name" value="Winged helix' DNA-binding domain"/>
    <property type="match status" value="1"/>
</dbReference>
<dbReference type="PATRIC" id="fig|1550241.5.peg.1683"/>
<protein>
    <submittedName>
        <fullName evidence="3">AsnC family transcriptional regulator</fullName>
    </submittedName>
</protein>
<evidence type="ECO:0000256" key="1">
    <source>
        <dbReference type="ARBA" id="ARBA00029440"/>
    </source>
</evidence>
<dbReference type="InterPro" id="IPR036390">
    <property type="entry name" value="WH_DNA-bd_sf"/>
</dbReference>
<dbReference type="OrthoDB" id="14763at2157"/>
<dbReference type="Proteomes" id="UP000067434">
    <property type="component" value="Chromosome"/>
</dbReference>
<dbReference type="SUPFAM" id="SSF54909">
    <property type="entry name" value="Dimeric alpha+beta barrel"/>
    <property type="match status" value="1"/>
</dbReference>
<feature type="domain" description="HTH crp-type" evidence="2">
    <location>
        <begin position="20"/>
        <end position="71"/>
    </location>
</feature>
<dbReference type="InterPro" id="IPR011008">
    <property type="entry name" value="Dimeric_a/b-barrel"/>
</dbReference>
<keyword evidence="4" id="KW-1185">Reference proteome</keyword>
<evidence type="ECO:0000313" key="3">
    <source>
        <dbReference type="EMBL" id="AKG39203.1"/>
    </source>
</evidence>
<dbReference type="InterPro" id="IPR019887">
    <property type="entry name" value="Tscrpt_reg_AsnC/Lrp_C"/>
</dbReference>
<accession>A0A0F7FJI7</accession>
<dbReference type="PANTHER" id="PTHR43704:SF1">
    <property type="entry name" value="BSR5907 PROTEIN"/>
    <property type="match status" value="1"/>
</dbReference>
<name>A0A0F7FJI7_9CREN</name>
<evidence type="ECO:0000259" key="2">
    <source>
        <dbReference type="SMART" id="SM00419"/>
    </source>
</evidence>